<dbReference type="GO" id="GO:0005524">
    <property type="term" value="F:ATP binding"/>
    <property type="evidence" value="ECO:0007669"/>
    <property type="project" value="UniProtKB-UniRule"/>
</dbReference>
<dbReference type="SUPFAM" id="SSF54495">
    <property type="entry name" value="UBC-like"/>
    <property type="match status" value="1"/>
</dbReference>
<dbReference type="STRING" id="35608.A0A2U1PDK4"/>
<keyword evidence="8" id="KW-1185">Reference proteome</keyword>
<evidence type="ECO:0000256" key="4">
    <source>
        <dbReference type="RuleBase" id="RU362109"/>
    </source>
</evidence>
<evidence type="ECO:0000259" key="6">
    <source>
        <dbReference type="PROSITE" id="PS50127"/>
    </source>
</evidence>
<accession>A0A2U1PDK4</accession>
<dbReference type="InterPro" id="IPR000608">
    <property type="entry name" value="UBC"/>
</dbReference>
<dbReference type="Proteomes" id="UP000245207">
    <property type="component" value="Unassembled WGS sequence"/>
</dbReference>
<gene>
    <name evidence="7" type="ORF">CTI12_AA162560</name>
</gene>
<dbReference type="SMART" id="SM00212">
    <property type="entry name" value="UBCc"/>
    <property type="match status" value="1"/>
</dbReference>
<evidence type="ECO:0000313" key="8">
    <source>
        <dbReference type="Proteomes" id="UP000245207"/>
    </source>
</evidence>
<keyword evidence="4" id="KW-0547">Nucleotide-binding</keyword>
<dbReference type="Gene3D" id="3.10.110.10">
    <property type="entry name" value="Ubiquitin Conjugating Enzyme"/>
    <property type="match status" value="1"/>
</dbReference>
<evidence type="ECO:0000256" key="1">
    <source>
        <dbReference type="ARBA" id="ARBA00022679"/>
    </source>
</evidence>
<feature type="active site" description="Glycyl thioester intermediate" evidence="3">
    <location>
        <position position="48"/>
    </location>
</feature>
<dbReference type="AlphaFoldDB" id="A0A2U1PDK4"/>
<evidence type="ECO:0000256" key="2">
    <source>
        <dbReference type="ARBA" id="ARBA00022786"/>
    </source>
</evidence>
<dbReference type="InterPro" id="IPR016135">
    <property type="entry name" value="UBQ-conjugating_enzyme/RWD"/>
</dbReference>
<keyword evidence="4" id="KW-0067">ATP-binding</keyword>
<feature type="compositionally biased region" description="Low complexity" evidence="5">
    <location>
        <begin position="137"/>
        <end position="149"/>
    </location>
</feature>
<dbReference type="OrthoDB" id="269518at2759"/>
<dbReference type="Pfam" id="PF00179">
    <property type="entry name" value="UQ_con"/>
    <property type="match status" value="1"/>
</dbReference>
<organism evidence="7 8">
    <name type="scientific">Artemisia annua</name>
    <name type="common">Sweet wormwood</name>
    <dbReference type="NCBI Taxonomy" id="35608"/>
    <lineage>
        <taxon>Eukaryota</taxon>
        <taxon>Viridiplantae</taxon>
        <taxon>Streptophyta</taxon>
        <taxon>Embryophyta</taxon>
        <taxon>Tracheophyta</taxon>
        <taxon>Spermatophyta</taxon>
        <taxon>Magnoliopsida</taxon>
        <taxon>eudicotyledons</taxon>
        <taxon>Gunneridae</taxon>
        <taxon>Pentapetalae</taxon>
        <taxon>asterids</taxon>
        <taxon>campanulids</taxon>
        <taxon>Asterales</taxon>
        <taxon>Asteraceae</taxon>
        <taxon>Asteroideae</taxon>
        <taxon>Anthemideae</taxon>
        <taxon>Artemisiinae</taxon>
        <taxon>Artemisia</taxon>
    </lineage>
</organism>
<evidence type="ECO:0000256" key="3">
    <source>
        <dbReference type="PROSITE-ProRule" id="PRU10133"/>
    </source>
</evidence>
<dbReference type="PROSITE" id="PS50127">
    <property type="entry name" value="UBC_2"/>
    <property type="match status" value="1"/>
</dbReference>
<comment type="similarity">
    <text evidence="4">Belongs to the ubiquitin-conjugating enzyme family.</text>
</comment>
<evidence type="ECO:0000256" key="5">
    <source>
        <dbReference type="SAM" id="MobiDB-lite"/>
    </source>
</evidence>
<dbReference type="GO" id="GO:0016740">
    <property type="term" value="F:transferase activity"/>
    <property type="evidence" value="ECO:0007669"/>
    <property type="project" value="UniProtKB-KW"/>
</dbReference>
<name>A0A2U1PDK4_ARTAN</name>
<dbReference type="EMBL" id="PKPP01001303">
    <property type="protein sequence ID" value="PWA83797.1"/>
    <property type="molecule type" value="Genomic_DNA"/>
</dbReference>
<feature type="domain" description="UBC core" evidence="6">
    <location>
        <begin position="1"/>
        <end position="111"/>
    </location>
</feature>
<evidence type="ECO:0000313" key="7">
    <source>
        <dbReference type="EMBL" id="PWA83797.1"/>
    </source>
</evidence>
<reference evidence="7 8" key="1">
    <citation type="journal article" date="2018" name="Mol. Plant">
        <title>The genome of Artemisia annua provides insight into the evolution of Asteraceae family and artemisinin biosynthesis.</title>
        <authorList>
            <person name="Shen Q."/>
            <person name="Zhang L."/>
            <person name="Liao Z."/>
            <person name="Wang S."/>
            <person name="Yan T."/>
            <person name="Shi P."/>
            <person name="Liu M."/>
            <person name="Fu X."/>
            <person name="Pan Q."/>
            <person name="Wang Y."/>
            <person name="Lv Z."/>
            <person name="Lu X."/>
            <person name="Zhang F."/>
            <person name="Jiang W."/>
            <person name="Ma Y."/>
            <person name="Chen M."/>
            <person name="Hao X."/>
            <person name="Li L."/>
            <person name="Tang Y."/>
            <person name="Lv G."/>
            <person name="Zhou Y."/>
            <person name="Sun X."/>
            <person name="Brodelius P.E."/>
            <person name="Rose J.K.C."/>
            <person name="Tang K."/>
        </authorList>
    </citation>
    <scope>NUCLEOTIDE SEQUENCE [LARGE SCALE GENOMIC DNA]</scope>
    <source>
        <strain evidence="8">cv. Huhao1</strain>
        <tissue evidence="7">Leaf</tissue>
    </source>
</reference>
<proteinExistence type="inferred from homology"/>
<comment type="caution">
    <text evidence="7">The sequence shown here is derived from an EMBL/GenBank/DDBJ whole genome shotgun (WGS) entry which is preliminary data.</text>
</comment>
<keyword evidence="2 4" id="KW-0833">Ubl conjugation pathway</keyword>
<protein>
    <submittedName>
        <fullName evidence="7">Ubiquitin-conjugating enzyme E2 4</fullName>
    </submittedName>
</protein>
<keyword evidence="1" id="KW-0808">Transferase</keyword>
<dbReference type="PANTHER" id="PTHR24068">
    <property type="entry name" value="UBIQUITIN-CONJUGATING ENZYME E2"/>
    <property type="match status" value="1"/>
</dbReference>
<feature type="compositionally biased region" description="Acidic residues" evidence="5">
    <location>
        <begin position="120"/>
        <end position="130"/>
    </location>
</feature>
<sequence length="264" mass="28948">MEHTSLYAGGVWKVKVELPEDYPFSSPSIGFATKIYHPNIDFESGLVCVNVLNQAWNPTTDLVNVFELYLPMLLIEPNADDPLNEDAADLLLIDRPAYEAKVREDLCAQLAKPEDVGLVPEEESNDEDPSKDEYGSGDDAPAAGSGDESMNVDSVNSWKEGNQGFLAIISDLHDIKEVLIKLRASNKAELQPCFSSLCSKADIVVTFCSHVLCYGIVKIQEPGATWNGYAPMIEISPANQGIFLYYCCSCYVKQRPSSVLALNG</sequence>
<feature type="region of interest" description="Disordered" evidence="5">
    <location>
        <begin position="117"/>
        <end position="153"/>
    </location>
</feature>
<dbReference type="PROSITE" id="PS00183">
    <property type="entry name" value="UBC_1"/>
    <property type="match status" value="1"/>
</dbReference>
<dbReference type="InterPro" id="IPR023313">
    <property type="entry name" value="UBQ-conjugating_AS"/>
</dbReference>